<dbReference type="KEGG" id="caci:CLOAM1785"/>
<reference evidence="4 5" key="1">
    <citation type="journal article" date="2008" name="J. Bacteriol.">
        <title>'Candidatus Cloacamonas acidaminovorans': genome sequence reconstruction provides a first glimpse of a new bacterial division.</title>
        <authorList>
            <person name="Pelletier E."/>
            <person name="Kreimeyer A."/>
            <person name="Bocs S."/>
            <person name="Rouy Z."/>
            <person name="Gyapay G."/>
            <person name="Chouari R."/>
            <person name="Riviere D."/>
            <person name="Ganesan A."/>
            <person name="Daegelen P."/>
            <person name="Sghir A."/>
            <person name="Cohen G.N."/>
            <person name="Medigue C."/>
            <person name="Weissenbach J."/>
            <person name="Le Paslier D."/>
        </authorList>
    </citation>
    <scope>NUCLEOTIDE SEQUENCE [LARGE SCALE GENOMIC DNA]</scope>
    <source>
        <strain evidence="5">Evry</strain>
    </source>
</reference>
<dbReference type="SUPFAM" id="SSF51419">
    <property type="entry name" value="PLP-binding barrel"/>
    <property type="match status" value="1"/>
</dbReference>
<dbReference type="GO" id="GO:0008836">
    <property type="term" value="F:diaminopimelate decarboxylase activity"/>
    <property type="evidence" value="ECO:0007669"/>
    <property type="project" value="UniProtKB-EC"/>
</dbReference>
<dbReference type="HOGENOM" id="CLU_026444_0_1_0"/>
<dbReference type="CDD" id="cd06841">
    <property type="entry name" value="PLPDE_III_MccE_like"/>
    <property type="match status" value="1"/>
</dbReference>
<name>B0VJF9_CLOAI</name>
<evidence type="ECO:0000259" key="3">
    <source>
        <dbReference type="Pfam" id="PF02784"/>
    </source>
</evidence>
<dbReference type="OrthoDB" id="9805604at2"/>
<dbReference type="EC" id="4.1.1.20" evidence="4"/>
<feature type="domain" description="Orn/DAP/Arg decarboxylase 2 N-terminal" evidence="3">
    <location>
        <begin position="63"/>
        <end position="308"/>
    </location>
</feature>
<dbReference type="GO" id="GO:0009089">
    <property type="term" value="P:lysine biosynthetic process via diaminopimelate"/>
    <property type="evidence" value="ECO:0007669"/>
    <property type="project" value="TreeGrafter"/>
</dbReference>
<dbReference type="Gene3D" id="2.40.37.10">
    <property type="entry name" value="Lyase, Ornithine Decarboxylase, Chain A, domain 1"/>
    <property type="match status" value="1"/>
</dbReference>
<keyword evidence="2" id="KW-0663">Pyridoxal phosphate</keyword>
<dbReference type="AlphaFoldDB" id="B0VJF9"/>
<evidence type="ECO:0000313" key="5">
    <source>
        <dbReference type="Proteomes" id="UP000002019"/>
    </source>
</evidence>
<keyword evidence="5" id="KW-1185">Reference proteome</keyword>
<keyword evidence="4" id="KW-0456">Lyase</keyword>
<dbReference type="Pfam" id="PF02784">
    <property type="entry name" value="Orn_Arg_deC_N"/>
    <property type="match status" value="1"/>
</dbReference>
<accession>B0VJF9</accession>
<evidence type="ECO:0000313" key="4">
    <source>
        <dbReference type="EMBL" id="CAO81619.1"/>
    </source>
</evidence>
<proteinExistence type="predicted"/>
<dbReference type="Proteomes" id="UP000002019">
    <property type="component" value="Chromosome"/>
</dbReference>
<dbReference type="PANTHER" id="PTHR43727">
    <property type="entry name" value="DIAMINOPIMELATE DECARBOXYLASE"/>
    <property type="match status" value="1"/>
</dbReference>
<organism evidence="4 5">
    <name type="scientific">Cloacimonas acidaminovorans (strain Evry)</name>
    <dbReference type="NCBI Taxonomy" id="459349"/>
    <lineage>
        <taxon>Bacteria</taxon>
        <taxon>Pseudomonadati</taxon>
        <taxon>Candidatus Cloacimonadota</taxon>
        <taxon>Candidatus Cloacimonadia</taxon>
        <taxon>Candidatus Cloacimonadales</taxon>
        <taxon>Candidatus Cloacimonadaceae</taxon>
        <taxon>Candidatus Cloacimonas</taxon>
    </lineage>
</organism>
<dbReference type="SUPFAM" id="SSF50621">
    <property type="entry name" value="Alanine racemase C-terminal domain-like"/>
    <property type="match status" value="1"/>
</dbReference>
<dbReference type="InterPro" id="IPR009006">
    <property type="entry name" value="Ala_racemase/Decarboxylase_C"/>
</dbReference>
<comment type="cofactor">
    <cofactor evidence="1">
        <name>pyridoxal 5'-phosphate</name>
        <dbReference type="ChEBI" id="CHEBI:597326"/>
    </cofactor>
</comment>
<dbReference type="Gene3D" id="3.20.20.10">
    <property type="entry name" value="Alanine racemase"/>
    <property type="match status" value="1"/>
</dbReference>
<dbReference type="InterPro" id="IPR029066">
    <property type="entry name" value="PLP-binding_barrel"/>
</dbReference>
<gene>
    <name evidence="4" type="primary">lysA</name>
    <name evidence="4" type="ordered locus">CLOAM1785</name>
</gene>
<evidence type="ECO:0000256" key="2">
    <source>
        <dbReference type="ARBA" id="ARBA00022898"/>
    </source>
</evidence>
<protein>
    <submittedName>
        <fullName evidence="4">Diaminopimelate decarboxylase (DAP decarboxylase)</fullName>
        <ecNumber evidence="4">4.1.1.20</ecNumber>
    </submittedName>
</protein>
<dbReference type="EMBL" id="CU466930">
    <property type="protein sequence ID" value="CAO81619.1"/>
    <property type="molecule type" value="Genomic_DNA"/>
</dbReference>
<dbReference type="STRING" id="459349.CLOAM1785"/>
<dbReference type="RefSeq" id="WP_015425477.1">
    <property type="nucleotide sequence ID" value="NC_020449.1"/>
</dbReference>
<sequence length="449" mass="51302">MKKHYTAPYIERNSSGNLNKYAHTTVVRHQDNIDGVPIKTLVQKYGTPLFVFSEKQIRRTYRRLLETIRIHYPKVDIVWSYKTNYLAAICNIFHQEGAPAEVVSRMEYEKARSNGIPGNRIYFNGPSKRKQDLQIAIKEGAYIHIDHLEELYQIENIAEELAIKPKVAIRVNMDTGISPMWTRFGFNYENGEAYRTVQRLISGNKVQLVGLHTHIGTFILDPNAYYWAATKLLNFAQTIKDNFGIVLDYIDMGGGFASNNTLIDQYTPGELASPSFEQYAEAIGTAFNASHYVKEYHPRLILETGRVLIDESGYLIASVLGKKNLPTGERAVILDAGVNINITAWWYKQRVLPTKPFPGTYQNTVFYGPLCMNIDVIRSAMPFPDLYYGDTVIISPVGAYNVTQWMQFIEYRPNVCLINETGEVDVIRSQEDLSDLTSREYIPDHLRQI</sequence>
<dbReference type="PANTHER" id="PTHR43727:SF2">
    <property type="entry name" value="GROUP IV DECARBOXYLASE"/>
    <property type="match status" value="1"/>
</dbReference>
<dbReference type="InterPro" id="IPR022644">
    <property type="entry name" value="De-COase2_N"/>
</dbReference>
<dbReference type="eggNOG" id="COG0019">
    <property type="taxonomic scope" value="Bacteria"/>
</dbReference>
<evidence type="ECO:0000256" key="1">
    <source>
        <dbReference type="ARBA" id="ARBA00001933"/>
    </source>
</evidence>